<dbReference type="InParanoid" id="A0A2P6MNN8"/>
<accession>A0A2P6MNN8</accession>
<evidence type="ECO:0000313" key="1">
    <source>
        <dbReference type="EMBL" id="PRP73311.1"/>
    </source>
</evidence>
<comment type="caution">
    <text evidence="1">The sequence shown here is derived from an EMBL/GenBank/DDBJ whole genome shotgun (WGS) entry which is preliminary data.</text>
</comment>
<organism evidence="1 2">
    <name type="scientific">Planoprotostelium fungivorum</name>
    <dbReference type="NCBI Taxonomy" id="1890364"/>
    <lineage>
        <taxon>Eukaryota</taxon>
        <taxon>Amoebozoa</taxon>
        <taxon>Evosea</taxon>
        <taxon>Variosea</taxon>
        <taxon>Cavosteliida</taxon>
        <taxon>Cavosteliaceae</taxon>
        <taxon>Planoprotostelium</taxon>
    </lineage>
</organism>
<evidence type="ECO:0000313" key="2">
    <source>
        <dbReference type="Proteomes" id="UP000241769"/>
    </source>
</evidence>
<dbReference type="AlphaFoldDB" id="A0A2P6MNN8"/>
<protein>
    <submittedName>
        <fullName evidence="1">Uncharacterized protein</fullName>
    </submittedName>
</protein>
<proteinExistence type="predicted"/>
<sequence>MRDDEENFRAPQTSRICSQSAILDCAETDSKTSLSLQCIKFITTTWQLVQPWQFQCWADSLIASWSRVLCLTDTSE</sequence>
<dbReference type="Proteomes" id="UP000241769">
    <property type="component" value="Unassembled WGS sequence"/>
</dbReference>
<reference evidence="1 2" key="1">
    <citation type="journal article" date="2018" name="Genome Biol. Evol.">
        <title>Multiple Roots of Fruiting Body Formation in Amoebozoa.</title>
        <authorList>
            <person name="Hillmann F."/>
            <person name="Forbes G."/>
            <person name="Novohradska S."/>
            <person name="Ferling I."/>
            <person name="Riege K."/>
            <person name="Groth M."/>
            <person name="Westermann M."/>
            <person name="Marz M."/>
            <person name="Spaller T."/>
            <person name="Winckler T."/>
            <person name="Schaap P."/>
            <person name="Glockner G."/>
        </authorList>
    </citation>
    <scope>NUCLEOTIDE SEQUENCE [LARGE SCALE GENOMIC DNA]</scope>
    <source>
        <strain evidence="1 2">Jena</strain>
    </source>
</reference>
<dbReference type="EMBL" id="MDYQ01000633">
    <property type="protein sequence ID" value="PRP73311.1"/>
    <property type="molecule type" value="Genomic_DNA"/>
</dbReference>
<gene>
    <name evidence="1" type="ORF">PROFUN_16748</name>
</gene>
<name>A0A2P6MNN8_9EUKA</name>
<keyword evidence="2" id="KW-1185">Reference proteome</keyword>